<dbReference type="Gene3D" id="1.20.1110.10">
    <property type="entry name" value="Calcium-transporting ATPase, transmembrane domain"/>
    <property type="match status" value="1"/>
</dbReference>
<evidence type="ECO:0000256" key="4">
    <source>
        <dbReference type="ARBA" id="ARBA00022692"/>
    </source>
</evidence>
<dbReference type="InterPro" id="IPR001757">
    <property type="entry name" value="P_typ_ATPase"/>
</dbReference>
<reference evidence="12 13" key="1">
    <citation type="submission" date="2024-07" db="EMBL/GenBank/DDBJ databases">
        <title>Genomic Encyclopedia of Type Strains, Phase V (KMG-V): Genome sequencing to study the core and pangenomes of soil and plant-associated prokaryotes.</title>
        <authorList>
            <person name="Whitman W."/>
        </authorList>
    </citation>
    <scope>NUCLEOTIDE SEQUENCE [LARGE SCALE GENOMIC DNA]</scope>
    <source>
        <strain evidence="12 13">USDA 222</strain>
    </source>
</reference>
<keyword evidence="3" id="KW-1003">Cell membrane</keyword>
<evidence type="ECO:0000256" key="10">
    <source>
        <dbReference type="SAM" id="Phobius"/>
    </source>
</evidence>
<dbReference type="SFLD" id="SFLDF00027">
    <property type="entry name" value="p-type_atpase"/>
    <property type="match status" value="1"/>
</dbReference>
<feature type="transmembrane region" description="Helical" evidence="10">
    <location>
        <begin position="287"/>
        <end position="308"/>
    </location>
</feature>
<evidence type="ECO:0000313" key="12">
    <source>
        <dbReference type="EMBL" id="MEY9470423.1"/>
    </source>
</evidence>
<dbReference type="Pfam" id="PF08282">
    <property type="entry name" value="Hydrolase_3"/>
    <property type="match status" value="1"/>
</dbReference>
<keyword evidence="13" id="KW-1185">Reference proteome</keyword>
<evidence type="ECO:0000256" key="9">
    <source>
        <dbReference type="ARBA" id="ARBA00023136"/>
    </source>
</evidence>
<protein>
    <submittedName>
        <fullName evidence="12">Magnesium-transporting ATPase (P-type)</fullName>
    </submittedName>
</protein>
<keyword evidence="7" id="KW-1278">Translocase</keyword>
<keyword evidence="9 10" id="KW-0472">Membrane</keyword>
<dbReference type="PRINTS" id="PR00120">
    <property type="entry name" value="HATPASE"/>
</dbReference>
<evidence type="ECO:0000313" key="13">
    <source>
        <dbReference type="Proteomes" id="UP001565474"/>
    </source>
</evidence>
<comment type="caution">
    <text evidence="12">The sequence shown here is derived from an EMBL/GenBank/DDBJ whole genome shotgun (WGS) entry which is preliminary data.</text>
</comment>
<evidence type="ECO:0000256" key="8">
    <source>
        <dbReference type="ARBA" id="ARBA00022989"/>
    </source>
</evidence>
<keyword evidence="6" id="KW-0067">ATP-binding</keyword>
<dbReference type="RefSeq" id="WP_036041692.1">
    <property type="nucleotide sequence ID" value="NZ_JBGBYD010000002.1"/>
</dbReference>
<dbReference type="EMBL" id="JBGBZN010000002">
    <property type="protein sequence ID" value="MEY9470423.1"/>
    <property type="molecule type" value="Genomic_DNA"/>
</dbReference>
<comment type="similarity">
    <text evidence="2">Belongs to the cation transport ATPase (P-type) (TC 3.A.3) family. Type IIA subfamily.</text>
</comment>
<feature type="transmembrane region" description="Helical" evidence="10">
    <location>
        <begin position="695"/>
        <end position="720"/>
    </location>
</feature>
<dbReference type="SUPFAM" id="SSF56784">
    <property type="entry name" value="HAD-like"/>
    <property type="match status" value="1"/>
</dbReference>
<dbReference type="PANTHER" id="PTHR43294">
    <property type="entry name" value="SODIUM/POTASSIUM-TRANSPORTING ATPASE SUBUNIT ALPHA"/>
    <property type="match status" value="1"/>
</dbReference>
<dbReference type="PRINTS" id="PR00119">
    <property type="entry name" value="CATATPASE"/>
</dbReference>
<dbReference type="InterPro" id="IPR006068">
    <property type="entry name" value="ATPase_P-typ_cation-transptr_C"/>
</dbReference>
<evidence type="ECO:0000256" key="3">
    <source>
        <dbReference type="ARBA" id="ARBA00022475"/>
    </source>
</evidence>
<feature type="transmembrane region" description="Helical" evidence="10">
    <location>
        <begin position="867"/>
        <end position="886"/>
    </location>
</feature>
<dbReference type="Gene3D" id="3.40.1110.10">
    <property type="entry name" value="Calcium-transporting ATPase, cytoplasmic domain N"/>
    <property type="match status" value="1"/>
</dbReference>
<dbReference type="SUPFAM" id="SSF81653">
    <property type="entry name" value="Calcium ATPase, transduction domain A"/>
    <property type="match status" value="1"/>
</dbReference>
<dbReference type="InterPro" id="IPR018303">
    <property type="entry name" value="ATPase_P-typ_P_site"/>
</dbReference>
<evidence type="ECO:0000256" key="7">
    <source>
        <dbReference type="ARBA" id="ARBA00022967"/>
    </source>
</evidence>
<dbReference type="InterPro" id="IPR036412">
    <property type="entry name" value="HAD-like_sf"/>
</dbReference>
<feature type="transmembrane region" description="Helical" evidence="10">
    <location>
        <begin position="726"/>
        <end position="744"/>
    </location>
</feature>
<dbReference type="Proteomes" id="UP001565474">
    <property type="component" value="Unassembled WGS sequence"/>
</dbReference>
<evidence type="ECO:0000256" key="2">
    <source>
        <dbReference type="ARBA" id="ARBA00005675"/>
    </source>
</evidence>
<evidence type="ECO:0000256" key="6">
    <source>
        <dbReference type="ARBA" id="ARBA00022840"/>
    </source>
</evidence>
<feature type="domain" description="Cation-transporting P-type ATPase N-terminal" evidence="11">
    <location>
        <begin position="9"/>
        <end position="82"/>
    </location>
</feature>
<evidence type="ECO:0000256" key="5">
    <source>
        <dbReference type="ARBA" id="ARBA00022741"/>
    </source>
</evidence>
<evidence type="ECO:0000256" key="1">
    <source>
        <dbReference type="ARBA" id="ARBA00004651"/>
    </source>
</evidence>
<dbReference type="InterPro" id="IPR023299">
    <property type="entry name" value="ATPase_P-typ_cyto_dom_N"/>
</dbReference>
<sequence length="905" mass="96182">MSTNEREAHYHAMSVEAVLAAVEAHASGLSAPEAARRLSRYGANRLPEPPRRSAILRFLSHFHNFLIYVLLGAAAITAALGHLVDSSVILAVVIANAIIGFIQEGRAEQAMDAIRQMLAPKSSVMRDGERHSIDSASVVPGDIVLLEAGERVPADLRLVEGTGLRIEEAILTGESVPTDKETKPVASGAMIGDRSCMAFSGTLVAGGAGRGVAVATGASTEIGRISGMLSQVETLTTPLVRQMDGFARWLTILILLIGGVLLVYGYFVGHLPFAELFMSVVGLSVAAIPEGLPAVLTITLAVGVQAMARRNAIVRRLPAIETLGSVSVICSDKTGTLTRNEMMVTALASADHIYSIAGDGYAPEGAIRLADADVDPVEHELLLEFARTCALCNDAALHSHDEGWKVVGDPMEGALKALAGKITRQGAAAFADWTRTDTIPFDAKHRYMAVLHHDHEGHAWIHVKGAPERILAMCSVQRTSDGSTHAIDADYWRKRMDDIAAQGQRVLALAARSTAPDHVVLNTADLDGHMVLVGLIGLIDPPRPEAIAAVAECHGAGIGVKMITGDHAGTAAAIARQVGLQHPGKVLTGADLEAMSDAELAAVVVDTDVYARTSPEHKLRLVTALQSHGLTVAMTGDGVNDAPALKRADAGIAMGQKGSEAAKEASDLVLADDNFASIAVAIREGRTVYDNIKKVISWTLPTNAGEATTIITALFLGMALPVTAVQILWVNLITGITLGIALAFEPTEEDTMKRAPRSGKEPLLTGALIWHIILVSALFLAAVFGMYTYAIDKGHAPDLARTIALNTLVVLEIFHLFFIRNIYGTSLTLKAVRGTRVVWICVIAITLAQFAVTYLPPLQQVFGTQPVPLFDGMLIVAVGAVFFAVIEAEKQLRIVFQRTEQSPYS</sequence>
<dbReference type="InterPro" id="IPR044492">
    <property type="entry name" value="P_typ_ATPase_HD_dom"/>
</dbReference>
<dbReference type="NCBIfam" id="TIGR01494">
    <property type="entry name" value="ATPase_P-type"/>
    <property type="match status" value="2"/>
</dbReference>
<feature type="transmembrane region" description="Helical" evidence="10">
    <location>
        <begin position="61"/>
        <end position="80"/>
    </location>
</feature>
<dbReference type="Pfam" id="PF00689">
    <property type="entry name" value="Cation_ATPase_C"/>
    <property type="match status" value="1"/>
</dbReference>
<dbReference type="SUPFAM" id="SSF81665">
    <property type="entry name" value="Calcium ATPase, transmembrane domain M"/>
    <property type="match status" value="1"/>
</dbReference>
<dbReference type="SMART" id="SM00831">
    <property type="entry name" value="Cation_ATPase_N"/>
    <property type="match status" value="1"/>
</dbReference>
<dbReference type="InterPro" id="IPR023214">
    <property type="entry name" value="HAD_sf"/>
</dbReference>
<name>A0ABV4GHP5_9BRAD</name>
<dbReference type="Pfam" id="PF13246">
    <property type="entry name" value="Cation_ATPase"/>
    <property type="match status" value="1"/>
</dbReference>
<dbReference type="InterPro" id="IPR059000">
    <property type="entry name" value="ATPase_P-type_domA"/>
</dbReference>
<dbReference type="Pfam" id="PF00122">
    <property type="entry name" value="E1-E2_ATPase"/>
    <property type="match status" value="1"/>
</dbReference>
<proteinExistence type="inferred from homology"/>
<comment type="subcellular location">
    <subcellularLocation>
        <location evidence="1">Cell membrane</location>
        <topology evidence="1">Multi-pass membrane protein</topology>
    </subcellularLocation>
</comment>
<dbReference type="InterPro" id="IPR023298">
    <property type="entry name" value="ATPase_P-typ_TM_dom_sf"/>
</dbReference>
<dbReference type="CDD" id="cd02080">
    <property type="entry name" value="P-type_ATPase_cation"/>
    <property type="match status" value="1"/>
</dbReference>
<organism evidence="12 13">
    <name type="scientific">Bradyrhizobium yuanmingense</name>
    <dbReference type="NCBI Taxonomy" id="108015"/>
    <lineage>
        <taxon>Bacteria</taxon>
        <taxon>Pseudomonadati</taxon>
        <taxon>Pseudomonadota</taxon>
        <taxon>Alphaproteobacteria</taxon>
        <taxon>Hyphomicrobiales</taxon>
        <taxon>Nitrobacteraceae</taxon>
        <taxon>Bradyrhizobium</taxon>
    </lineage>
</organism>
<dbReference type="Gene3D" id="2.70.150.10">
    <property type="entry name" value="Calcium-transporting ATPase, cytoplasmic transduction domain A"/>
    <property type="match status" value="1"/>
</dbReference>
<dbReference type="Gene3D" id="3.40.50.1000">
    <property type="entry name" value="HAD superfamily/HAD-like"/>
    <property type="match status" value="1"/>
</dbReference>
<keyword evidence="8 10" id="KW-1133">Transmembrane helix</keyword>
<dbReference type="SFLD" id="SFLDG00002">
    <property type="entry name" value="C1.7:_P-type_atpase_like"/>
    <property type="match status" value="1"/>
</dbReference>
<dbReference type="InterPro" id="IPR050510">
    <property type="entry name" value="Cation_transp_ATPase_P-type"/>
</dbReference>
<dbReference type="PROSITE" id="PS00154">
    <property type="entry name" value="ATPASE_E1_E2"/>
    <property type="match status" value="1"/>
</dbReference>
<accession>A0ABV4GHP5</accession>
<keyword evidence="4 10" id="KW-0812">Transmembrane</keyword>
<feature type="transmembrane region" description="Helical" evidence="10">
    <location>
        <begin position="835"/>
        <end position="855"/>
    </location>
</feature>
<dbReference type="SFLD" id="SFLDS00003">
    <property type="entry name" value="Haloacid_Dehalogenase"/>
    <property type="match status" value="1"/>
</dbReference>
<dbReference type="InterPro" id="IPR008250">
    <property type="entry name" value="ATPase_P-typ_transduc_dom_A_sf"/>
</dbReference>
<dbReference type="InterPro" id="IPR004014">
    <property type="entry name" value="ATPase_P-typ_cation-transptr_N"/>
</dbReference>
<feature type="transmembrane region" description="Helical" evidence="10">
    <location>
        <begin position="764"/>
        <end position="791"/>
    </location>
</feature>
<keyword evidence="5" id="KW-0547">Nucleotide-binding</keyword>
<feature type="transmembrane region" description="Helical" evidence="10">
    <location>
        <begin position="86"/>
        <end position="102"/>
    </location>
</feature>
<gene>
    <name evidence="12" type="ORF">ABH992_002822</name>
</gene>
<dbReference type="Pfam" id="PF00690">
    <property type="entry name" value="Cation_ATPase_N"/>
    <property type="match status" value="1"/>
</dbReference>
<dbReference type="PANTHER" id="PTHR43294:SF21">
    <property type="entry name" value="CATION TRANSPORTING ATPASE"/>
    <property type="match status" value="1"/>
</dbReference>
<evidence type="ECO:0000259" key="11">
    <source>
        <dbReference type="SMART" id="SM00831"/>
    </source>
</evidence>
<dbReference type="SUPFAM" id="SSF81660">
    <property type="entry name" value="Metal cation-transporting ATPase, ATP-binding domain N"/>
    <property type="match status" value="1"/>
</dbReference>
<feature type="transmembrane region" description="Helical" evidence="10">
    <location>
        <begin position="246"/>
        <end position="267"/>
    </location>
</feature>
<feature type="transmembrane region" description="Helical" evidence="10">
    <location>
        <begin position="803"/>
        <end position="823"/>
    </location>
</feature>